<dbReference type="AlphaFoldDB" id="A0A0A9DZ57"/>
<proteinExistence type="predicted"/>
<protein>
    <submittedName>
        <fullName evidence="1">Uncharacterized protein</fullName>
    </submittedName>
</protein>
<reference evidence="1" key="2">
    <citation type="journal article" date="2015" name="Data Brief">
        <title>Shoot transcriptome of the giant reed, Arundo donax.</title>
        <authorList>
            <person name="Barrero R.A."/>
            <person name="Guerrero F.D."/>
            <person name="Moolhuijzen P."/>
            <person name="Goolsby J.A."/>
            <person name="Tidwell J."/>
            <person name="Bellgard S.E."/>
            <person name="Bellgard M.I."/>
        </authorList>
    </citation>
    <scope>NUCLEOTIDE SEQUENCE</scope>
    <source>
        <tissue evidence="1">Shoot tissue taken approximately 20 cm above the soil surface</tissue>
    </source>
</reference>
<evidence type="ECO:0000313" key="1">
    <source>
        <dbReference type="EMBL" id="JAD93849.1"/>
    </source>
</evidence>
<organism evidence="1">
    <name type="scientific">Arundo donax</name>
    <name type="common">Giant reed</name>
    <name type="synonym">Donax arundinaceus</name>
    <dbReference type="NCBI Taxonomy" id="35708"/>
    <lineage>
        <taxon>Eukaryota</taxon>
        <taxon>Viridiplantae</taxon>
        <taxon>Streptophyta</taxon>
        <taxon>Embryophyta</taxon>
        <taxon>Tracheophyta</taxon>
        <taxon>Spermatophyta</taxon>
        <taxon>Magnoliopsida</taxon>
        <taxon>Liliopsida</taxon>
        <taxon>Poales</taxon>
        <taxon>Poaceae</taxon>
        <taxon>PACMAD clade</taxon>
        <taxon>Arundinoideae</taxon>
        <taxon>Arundineae</taxon>
        <taxon>Arundo</taxon>
    </lineage>
</organism>
<reference evidence="1" key="1">
    <citation type="submission" date="2014-09" db="EMBL/GenBank/DDBJ databases">
        <authorList>
            <person name="Magalhaes I.L.F."/>
            <person name="Oliveira U."/>
            <person name="Santos F.R."/>
            <person name="Vidigal T.H.D.A."/>
            <person name="Brescovit A.D."/>
            <person name="Santos A.J."/>
        </authorList>
    </citation>
    <scope>NUCLEOTIDE SEQUENCE</scope>
    <source>
        <tissue evidence="1">Shoot tissue taken approximately 20 cm above the soil surface</tissue>
    </source>
</reference>
<dbReference type="EMBL" id="GBRH01204046">
    <property type="protein sequence ID" value="JAD93849.1"/>
    <property type="molecule type" value="Transcribed_RNA"/>
</dbReference>
<accession>A0A0A9DZ57</accession>
<sequence length="47" mass="5116">MHSFARGCAHRFHHPMPQPALLLHQSATVLAPSVLSSPSLLPLDQDC</sequence>
<name>A0A0A9DZ57_ARUDO</name>